<gene>
    <name evidence="1" type="ORF">C0029_04565</name>
</gene>
<evidence type="ECO:0000313" key="2">
    <source>
        <dbReference type="Proteomes" id="UP000235162"/>
    </source>
</evidence>
<dbReference type="EMBL" id="PKUR01000001">
    <property type="protein sequence ID" value="PLW87849.1"/>
    <property type="molecule type" value="Genomic_DNA"/>
</dbReference>
<comment type="caution">
    <text evidence="1">The sequence shown here is derived from an EMBL/GenBank/DDBJ whole genome shotgun (WGS) entry which is preliminary data.</text>
</comment>
<keyword evidence="2" id="KW-1185">Reference proteome</keyword>
<dbReference type="RefSeq" id="WP_084200142.1">
    <property type="nucleotide sequence ID" value="NZ_BMYL01000001.1"/>
</dbReference>
<protein>
    <submittedName>
        <fullName evidence="1">Uncharacterized protein</fullName>
    </submittedName>
</protein>
<proteinExistence type="predicted"/>
<evidence type="ECO:0000313" key="1">
    <source>
        <dbReference type="EMBL" id="PLW87849.1"/>
    </source>
</evidence>
<dbReference type="AlphaFoldDB" id="A0AAP8MHM5"/>
<name>A0AAP8MHM5_9GAMM</name>
<organism evidence="1 2">
    <name type="scientific">Halioglobus japonicus</name>
    <dbReference type="NCBI Taxonomy" id="930805"/>
    <lineage>
        <taxon>Bacteria</taxon>
        <taxon>Pseudomonadati</taxon>
        <taxon>Pseudomonadota</taxon>
        <taxon>Gammaproteobacteria</taxon>
        <taxon>Cellvibrionales</taxon>
        <taxon>Halieaceae</taxon>
        <taxon>Halioglobus</taxon>
    </lineage>
</organism>
<sequence>MPINCSASALAADTAALSAERLEYLCAGECFNPADERDIIAAIEVVRIRPQAYPGEPVADLIEDPWRRFKCEPNAAGCSVQFTDPDYTRDQRDTVYYVRALQQATPAINADNLRPVHNAQGEVTGIDPCYGDYRTAFEDEVWPGRRSASGLRRFTWTYRDYERGVPRA</sequence>
<dbReference type="Proteomes" id="UP000235162">
    <property type="component" value="Unassembled WGS sequence"/>
</dbReference>
<accession>A0AAP8MHM5</accession>
<reference evidence="1 2" key="1">
    <citation type="submission" date="2018-01" db="EMBL/GenBank/DDBJ databases">
        <title>The draft genome sequence of Halioglobus japonicus S1-36.</title>
        <authorList>
            <person name="Du Z.-J."/>
            <person name="Shi M.-J."/>
        </authorList>
    </citation>
    <scope>NUCLEOTIDE SEQUENCE [LARGE SCALE GENOMIC DNA]</scope>
    <source>
        <strain evidence="1 2">S1-36</strain>
    </source>
</reference>
<dbReference type="KEGG" id="hja:BST95_13615"/>